<evidence type="ECO:0000313" key="1">
    <source>
        <dbReference type="EMBL" id="SHO63687.1"/>
    </source>
</evidence>
<dbReference type="RefSeq" id="WP_073572500.1">
    <property type="nucleotide sequence ID" value="NZ_FRXN01000004.1"/>
</dbReference>
<keyword evidence="2" id="KW-1185">Reference proteome</keyword>
<proteinExistence type="predicted"/>
<dbReference type="STRING" id="1073327.SAMN04488108_2852"/>
<organism evidence="1 2">
    <name type="scientific">Algoriphagus zhangzhouensis</name>
    <dbReference type="NCBI Taxonomy" id="1073327"/>
    <lineage>
        <taxon>Bacteria</taxon>
        <taxon>Pseudomonadati</taxon>
        <taxon>Bacteroidota</taxon>
        <taxon>Cytophagia</taxon>
        <taxon>Cytophagales</taxon>
        <taxon>Cyclobacteriaceae</taxon>
        <taxon>Algoriphagus</taxon>
    </lineage>
</organism>
<reference evidence="2" key="1">
    <citation type="submission" date="2016-12" db="EMBL/GenBank/DDBJ databases">
        <authorList>
            <person name="Varghese N."/>
            <person name="Submissions S."/>
        </authorList>
    </citation>
    <scope>NUCLEOTIDE SEQUENCE [LARGE SCALE GENOMIC DNA]</scope>
    <source>
        <strain evidence="2">DSM 25035</strain>
    </source>
</reference>
<sequence>MRKLISISLLLCFAIYHFGYYAFYYSHQYQIESNWHDKIYSSLDVGLEERIMEVPLAAPYMANQEEFQATNTRFEKDGKYFRAIKQRYQNDTLQIVYVPDTARKTLESTVQQWISLVTDDDFSGENSNSTLLKVFVKDYVESQMIDFVAIQEVISIQHQGFIFSSYKNPIFQQNSPPPQVS</sequence>
<dbReference type="Proteomes" id="UP000184609">
    <property type="component" value="Unassembled WGS sequence"/>
</dbReference>
<name>A0A1M7ZFM8_9BACT</name>
<protein>
    <submittedName>
        <fullName evidence="1">Uncharacterized protein</fullName>
    </submittedName>
</protein>
<dbReference type="EMBL" id="FRXN01000004">
    <property type="protein sequence ID" value="SHO63687.1"/>
    <property type="molecule type" value="Genomic_DNA"/>
</dbReference>
<evidence type="ECO:0000313" key="2">
    <source>
        <dbReference type="Proteomes" id="UP000184609"/>
    </source>
</evidence>
<dbReference type="AlphaFoldDB" id="A0A1M7ZFM8"/>
<gene>
    <name evidence="1" type="ORF">SAMN04488108_2852</name>
</gene>
<accession>A0A1M7ZFM8</accession>